<dbReference type="EMBL" id="JATAAI010000029">
    <property type="protein sequence ID" value="KAK1736422.1"/>
    <property type="molecule type" value="Genomic_DNA"/>
</dbReference>
<dbReference type="CDD" id="cd00072">
    <property type="entry name" value="GYF"/>
    <property type="match status" value="1"/>
</dbReference>
<feature type="compositionally biased region" description="Pro residues" evidence="2">
    <location>
        <begin position="909"/>
        <end position="918"/>
    </location>
</feature>
<gene>
    <name evidence="4" type="ORF">QTG54_013022</name>
</gene>
<dbReference type="SUPFAM" id="SSF55277">
    <property type="entry name" value="GYF domain"/>
    <property type="match status" value="1"/>
</dbReference>
<feature type="domain" description="GYF" evidence="3">
    <location>
        <begin position="724"/>
        <end position="772"/>
    </location>
</feature>
<dbReference type="InterPro" id="IPR003169">
    <property type="entry name" value="GYF"/>
</dbReference>
<comment type="caution">
    <text evidence="4">The sequence shown here is derived from an EMBL/GenBank/DDBJ whole genome shotgun (WGS) entry which is preliminary data.</text>
</comment>
<feature type="compositionally biased region" description="Basic and acidic residues" evidence="2">
    <location>
        <begin position="541"/>
        <end position="559"/>
    </location>
</feature>
<dbReference type="InterPro" id="IPR035445">
    <property type="entry name" value="GYF-like_dom_sf"/>
</dbReference>
<name>A0AAD9D757_9STRA</name>
<proteinExistence type="predicted"/>
<feature type="coiled-coil region" evidence="1">
    <location>
        <begin position="665"/>
        <end position="712"/>
    </location>
</feature>
<feature type="compositionally biased region" description="Polar residues" evidence="2">
    <location>
        <begin position="179"/>
        <end position="189"/>
    </location>
</feature>
<feature type="compositionally biased region" description="Basic and acidic residues" evidence="2">
    <location>
        <begin position="263"/>
        <end position="299"/>
    </location>
</feature>
<feature type="compositionally biased region" description="Polar residues" evidence="2">
    <location>
        <begin position="73"/>
        <end position="83"/>
    </location>
</feature>
<feature type="compositionally biased region" description="Low complexity" evidence="2">
    <location>
        <begin position="474"/>
        <end position="489"/>
    </location>
</feature>
<organism evidence="4 5">
    <name type="scientific">Skeletonema marinoi</name>
    <dbReference type="NCBI Taxonomy" id="267567"/>
    <lineage>
        <taxon>Eukaryota</taxon>
        <taxon>Sar</taxon>
        <taxon>Stramenopiles</taxon>
        <taxon>Ochrophyta</taxon>
        <taxon>Bacillariophyta</taxon>
        <taxon>Coscinodiscophyceae</taxon>
        <taxon>Thalassiosirophycidae</taxon>
        <taxon>Thalassiosirales</taxon>
        <taxon>Skeletonemataceae</taxon>
        <taxon>Skeletonema</taxon>
        <taxon>Skeletonema marinoi-dohrnii complex</taxon>
    </lineage>
</organism>
<feature type="compositionally biased region" description="Polar residues" evidence="2">
    <location>
        <begin position="424"/>
        <end position="435"/>
    </location>
</feature>
<evidence type="ECO:0000313" key="5">
    <source>
        <dbReference type="Proteomes" id="UP001224775"/>
    </source>
</evidence>
<feature type="compositionally biased region" description="Low complexity" evidence="2">
    <location>
        <begin position="118"/>
        <end position="130"/>
    </location>
</feature>
<feature type="compositionally biased region" description="Basic and acidic residues" evidence="2">
    <location>
        <begin position="927"/>
        <end position="952"/>
    </location>
</feature>
<dbReference type="Pfam" id="PF02213">
    <property type="entry name" value="GYF"/>
    <property type="match status" value="1"/>
</dbReference>
<feature type="region of interest" description="Disordered" evidence="2">
    <location>
        <begin position="388"/>
        <end position="577"/>
    </location>
</feature>
<dbReference type="PANTHER" id="PTHR47471:SF1">
    <property type="entry name" value="PROTEIN ESSENTIAL FOR POTEXVIRUS ACCUMULATION 1"/>
    <property type="match status" value="1"/>
</dbReference>
<evidence type="ECO:0000313" key="4">
    <source>
        <dbReference type="EMBL" id="KAK1736422.1"/>
    </source>
</evidence>
<accession>A0AAD9D757</accession>
<feature type="compositionally biased region" description="Polar residues" evidence="2">
    <location>
        <begin position="527"/>
        <end position="539"/>
    </location>
</feature>
<evidence type="ECO:0000256" key="1">
    <source>
        <dbReference type="SAM" id="Coils"/>
    </source>
</evidence>
<feature type="compositionally biased region" description="Basic residues" evidence="2">
    <location>
        <begin position="1115"/>
        <end position="1124"/>
    </location>
</feature>
<dbReference type="SMART" id="SM00444">
    <property type="entry name" value="GYF"/>
    <property type="match status" value="1"/>
</dbReference>
<dbReference type="Gene3D" id="3.30.1490.40">
    <property type="match status" value="1"/>
</dbReference>
<dbReference type="Proteomes" id="UP001224775">
    <property type="component" value="Unassembled WGS sequence"/>
</dbReference>
<feature type="compositionally biased region" description="Gly residues" evidence="2">
    <location>
        <begin position="302"/>
        <end position="311"/>
    </location>
</feature>
<dbReference type="PANTHER" id="PTHR47471">
    <property type="entry name" value="GYF DOMAIN-CONTAINING PROTEIN"/>
    <property type="match status" value="1"/>
</dbReference>
<dbReference type="PROSITE" id="PS50829">
    <property type="entry name" value="GYF"/>
    <property type="match status" value="1"/>
</dbReference>
<evidence type="ECO:0000256" key="2">
    <source>
        <dbReference type="SAM" id="MobiDB-lite"/>
    </source>
</evidence>
<feature type="compositionally biased region" description="Polar residues" evidence="2">
    <location>
        <begin position="107"/>
        <end position="116"/>
    </location>
</feature>
<feature type="region of interest" description="Disordered" evidence="2">
    <location>
        <begin position="261"/>
        <end position="353"/>
    </location>
</feature>
<feature type="compositionally biased region" description="Basic and acidic residues" evidence="2">
    <location>
        <begin position="810"/>
        <end position="835"/>
    </location>
</feature>
<keyword evidence="5" id="KW-1185">Reference proteome</keyword>
<dbReference type="AlphaFoldDB" id="A0AAD9D757"/>
<reference evidence="4" key="1">
    <citation type="submission" date="2023-06" db="EMBL/GenBank/DDBJ databases">
        <title>Survivors Of The Sea: Transcriptome response of Skeletonema marinoi to long-term dormancy.</title>
        <authorList>
            <person name="Pinder M.I.M."/>
            <person name="Kourtchenko O."/>
            <person name="Robertson E.K."/>
            <person name="Larsson T."/>
            <person name="Maumus F."/>
            <person name="Osuna-Cruz C.M."/>
            <person name="Vancaester E."/>
            <person name="Stenow R."/>
            <person name="Vandepoele K."/>
            <person name="Ploug H."/>
            <person name="Bruchert V."/>
            <person name="Godhe A."/>
            <person name="Topel M."/>
        </authorList>
    </citation>
    <scope>NUCLEOTIDE SEQUENCE</scope>
    <source>
        <strain evidence="4">R05AC</strain>
    </source>
</reference>
<sequence length="1124" mass="119862">MSSNSSSMPRLGPAWRSGGAGGSGRGFQPPPAVPDETRDRSGSHASGGTAGSGAEKNRNPFSLLDDEEDGGAPTTSNSSSGVDKNSRAGSSSSRGPPAPTNDRFSALKSSESSRPYNRSASSGPRPGGRSLADLAAGLSSTGGDRENHHHHRGPSERNDSKPIHRSASTGYHPRGERGGTSSDIQRTRSGSGGGASLDHDDGGAKIIRFTREKLLSLRPRHTGDVGLPDVLKHMEGTVVISSEPQDPVCWDTFDSDEIWSQVARERRTSERGPPPPKDEPRRGSRLSDDEPRAPRERRGTGFSTGGGGGRWQRGMSIPESDRGSRPSRNDVEADNPDDLWDDPTTGGGALAAAADFSAFGGSLEDDHPRGKTGMDAFELTDMSKAAAAFEAEMDVDKKDENGNDSEAEDNHNHTVDSSRPLAGSGTTIRSGSGNDVSVFEDFDEPSADVASEEAPIKGGNEANAASSRLMQMIGVSGTGEASSGAAAEVPKPESSANEKAEAIPSNPWGAPAVSSNPWGDAGGLGTFGSQPNETKGASAQQREEEERRRQQEEEKKRWEAMQAKQQADLQAQQQQQQQLRQQQQDQVENVLMERVSNILENSWGKSDLNSILSTLHAEDSRVIAILSSIDQMRALISRHPQRIQLGTEGGVIMAQLRLNNQQWQVAQAQIAQAKAVQEQQELQRRRLQEEQLRQQQAAQQQALARARALEQERQKQQVVKINPNAPWFYADPQGNIQGPFAGDEMKQWLEAGYFKGDLPISQNNGGPFRPLASYFSDPKTAFQSNQSGEDKAEVEARAQAEAEAAAKVQAAKEAEERRRAEEAAKLAEEERRGAAEAELQQQADQSAQLKMMLGLGGGSTGIAGPPQPEPEPAAVEQPTKKQQKKKAQQKQAQPQQTVEEKKVEKVAPAPEPAAPPAPAWGAGAAADCRKKSMSEIQQEEAKEAARRAKEQGGRPSGGGWANVAATGGSTAWGGAAATAPAAAVVSQMPVVAGVTSTQKINANAAWNMKQTAASSAPAAATNQAQKAAAVDNFGANGQMTSTMEKWCKDQMQKLNGSDDLTLVTFCMTLTDSDEIRQYLSAYLGSTPQVNNFATEFIKRKGGDNNAEWESAGGPKKGRKKKGGK</sequence>
<keyword evidence="1" id="KW-0175">Coiled coil</keyword>
<evidence type="ECO:0000259" key="3">
    <source>
        <dbReference type="PROSITE" id="PS50829"/>
    </source>
</evidence>
<feature type="region of interest" description="Disordered" evidence="2">
    <location>
        <begin position="1"/>
        <end position="203"/>
    </location>
</feature>
<feature type="compositionally biased region" description="Acidic residues" evidence="2">
    <location>
        <begin position="332"/>
        <end position="341"/>
    </location>
</feature>
<feature type="compositionally biased region" description="Basic and acidic residues" evidence="2">
    <location>
        <begin position="143"/>
        <end position="162"/>
    </location>
</feature>
<protein>
    <recommendedName>
        <fullName evidence="3">GYF domain-containing protein</fullName>
    </recommendedName>
</protein>
<feature type="region of interest" description="Disordered" evidence="2">
    <location>
        <begin position="1099"/>
        <end position="1124"/>
    </location>
</feature>
<feature type="region of interest" description="Disordered" evidence="2">
    <location>
        <begin position="807"/>
        <end position="962"/>
    </location>
</feature>
<feature type="compositionally biased region" description="Basic and acidic residues" evidence="2">
    <location>
        <begin position="319"/>
        <end position="331"/>
    </location>
</feature>
<feature type="compositionally biased region" description="Low complexity" evidence="2">
    <location>
        <begin position="562"/>
        <end position="577"/>
    </location>
</feature>